<dbReference type="Proteomes" id="UP000243333">
    <property type="component" value="Unassembled WGS sequence"/>
</dbReference>
<keyword evidence="1" id="KW-0472">Membrane</keyword>
<evidence type="ECO:0000313" key="3">
    <source>
        <dbReference type="Proteomes" id="UP000243333"/>
    </source>
</evidence>
<accession>A0A1G7L0V4</accession>
<proteinExistence type="predicted"/>
<dbReference type="OrthoDB" id="3628949at2"/>
<dbReference type="RefSeq" id="WP_093689696.1">
    <property type="nucleotide sequence ID" value="NZ_FNBU01000010.1"/>
</dbReference>
<protein>
    <recommendedName>
        <fullName evidence="4">DUF3311 domain-containing protein</fullName>
    </recommendedName>
</protein>
<sequence>MNPVKVILTLIPFIWTIGMIPFVNRVKPFVLGLPFLAFWLIAGIIVAFLCISALYRLDKNKDDADV</sequence>
<evidence type="ECO:0008006" key="4">
    <source>
        <dbReference type="Google" id="ProtNLM"/>
    </source>
</evidence>
<gene>
    <name evidence="2" type="ORF">SAMN05660235_01575</name>
</gene>
<reference evidence="3" key="1">
    <citation type="submission" date="2016-10" db="EMBL/GenBank/DDBJ databases">
        <authorList>
            <person name="Varghese N."/>
            <person name="Submissions S."/>
        </authorList>
    </citation>
    <scope>NUCLEOTIDE SEQUENCE [LARGE SCALE GENOMIC DNA]</scope>
    <source>
        <strain evidence="3">DSM 23256</strain>
    </source>
</reference>
<evidence type="ECO:0000256" key="1">
    <source>
        <dbReference type="SAM" id="Phobius"/>
    </source>
</evidence>
<organism evidence="2 3">
    <name type="scientific">Sporolituus thermophilus DSM 23256</name>
    <dbReference type="NCBI Taxonomy" id="1123285"/>
    <lineage>
        <taxon>Bacteria</taxon>
        <taxon>Bacillati</taxon>
        <taxon>Bacillota</taxon>
        <taxon>Negativicutes</taxon>
        <taxon>Selenomonadales</taxon>
        <taxon>Sporomusaceae</taxon>
        <taxon>Sporolituus</taxon>
    </lineage>
</organism>
<feature type="transmembrane region" description="Helical" evidence="1">
    <location>
        <begin position="35"/>
        <end position="55"/>
    </location>
</feature>
<dbReference type="AlphaFoldDB" id="A0A1G7L0V4"/>
<keyword evidence="1" id="KW-0812">Transmembrane</keyword>
<dbReference type="EMBL" id="FNBU01000010">
    <property type="protein sequence ID" value="SDF43095.1"/>
    <property type="molecule type" value="Genomic_DNA"/>
</dbReference>
<keyword evidence="1" id="KW-1133">Transmembrane helix</keyword>
<name>A0A1G7L0V4_9FIRM</name>
<dbReference type="InterPro" id="IPR021741">
    <property type="entry name" value="DUF3311"/>
</dbReference>
<keyword evidence="3" id="KW-1185">Reference proteome</keyword>
<evidence type="ECO:0000313" key="2">
    <source>
        <dbReference type="EMBL" id="SDF43095.1"/>
    </source>
</evidence>
<dbReference type="Pfam" id="PF11755">
    <property type="entry name" value="DUF3311"/>
    <property type="match status" value="1"/>
</dbReference>
<feature type="transmembrane region" description="Helical" evidence="1">
    <location>
        <begin position="6"/>
        <end position="23"/>
    </location>
</feature>